<dbReference type="PANTHER" id="PTHR42678">
    <property type="entry name" value="AMIDASE"/>
    <property type="match status" value="1"/>
</dbReference>
<accession>A0AAD4FI81</accession>
<proteinExistence type="predicted"/>
<evidence type="ECO:0000313" key="3">
    <source>
        <dbReference type="Proteomes" id="UP001199106"/>
    </source>
</evidence>
<dbReference type="NCBIfam" id="NF005127">
    <property type="entry name" value="PRK06565.1"/>
    <property type="match status" value="1"/>
</dbReference>
<dbReference type="InterPro" id="IPR023631">
    <property type="entry name" value="Amidase_dom"/>
</dbReference>
<dbReference type="Proteomes" id="UP001199106">
    <property type="component" value="Unassembled WGS sequence"/>
</dbReference>
<dbReference type="EMBL" id="JAANER010000005">
    <property type="protein sequence ID" value="KAG9189438.1"/>
    <property type="molecule type" value="Genomic_DNA"/>
</dbReference>
<dbReference type="Gene3D" id="3.90.1300.10">
    <property type="entry name" value="Amidase signature (AS) domain"/>
    <property type="match status" value="1"/>
</dbReference>
<organism evidence="2 3">
    <name type="scientific">Alternaria panax</name>
    <dbReference type="NCBI Taxonomy" id="48097"/>
    <lineage>
        <taxon>Eukaryota</taxon>
        <taxon>Fungi</taxon>
        <taxon>Dikarya</taxon>
        <taxon>Ascomycota</taxon>
        <taxon>Pezizomycotina</taxon>
        <taxon>Dothideomycetes</taxon>
        <taxon>Pleosporomycetidae</taxon>
        <taxon>Pleosporales</taxon>
        <taxon>Pleosporineae</taxon>
        <taxon>Pleosporaceae</taxon>
        <taxon>Alternaria</taxon>
        <taxon>Alternaria sect. Panax</taxon>
    </lineage>
</organism>
<evidence type="ECO:0000259" key="1">
    <source>
        <dbReference type="Pfam" id="PF01425"/>
    </source>
</evidence>
<dbReference type="AlphaFoldDB" id="A0AAD4FI81"/>
<reference evidence="2" key="1">
    <citation type="submission" date="2021-07" db="EMBL/GenBank/DDBJ databases">
        <title>Genome Resource of American Ginseng Black Spot Pathogen Alternaria panax.</title>
        <authorList>
            <person name="Qiu C."/>
            <person name="Wang W."/>
            <person name="Liu Z."/>
        </authorList>
    </citation>
    <scope>NUCLEOTIDE SEQUENCE</scope>
    <source>
        <strain evidence="2">BNCC115425</strain>
    </source>
</reference>
<comment type="caution">
    <text evidence="2">The sequence shown here is derived from an EMBL/GenBank/DDBJ whole genome shotgun (WGS) entry which is preliminary data.</text>
</comment>
<dbReference type="SUPFAM" id="SSF75304">
    <property type="entry name" value="Amidase signature (AS) enzymes"/>
    <property type="match status" value="1"/>
</dbReference>
<keyword evidence="3" id="KW-1185">Reference proteome</keyword>
<dbReference type="Pfam" id="PF01425">
    <property type="entry name" value="Amidase"/>
    <property type="match status" value="1"/>
</dbReference>
<dbReference type="PANTHER" id="PTHR42678:SF11">
    <property type="entry name" value="AMIDASE FAMILY PROTEIN"/>
    <property type="match status" value="1"/>
</dbReference>
<evidence type="ECO:0000313" key="2">
    <source>
        <dbReference type="EMBL" id="KAG9189438.1"/>
    </source>
</evidence>
<feature type="domain" description="Amidase" evidence="1">
    <location>
        <begin position="52"/>
        <end position="353"/>
    </location>
</feature>
<dbReference type="InterPro" id="IPR036928">
    <property type="entry name" value="AS_sf"/>
</dbReference>
<protein>
    <recommendedName>
        <fullName evidence="1">Amidase domain-containing protein</fullName>
    </recommendedName>
</protein>
<gene>
    <name evidence="2" type="ORF">G6011_06306</name>
</gene>
<sequence length="707" mass="77589">MDVNNDLRDARCEELWDMRLQRDGFNIVEASIEDYRIAFDKQEITSVDIVIGCLNRIAQYDTIQGFNAFTVFNENVLQDAAASDTRREQGLKPRPLEGIPYTIKDSYKVAGMTVTDGSPALKGIMSSGDSAIAEKLRAAGAILIGKTNMPPMAAGGMQRGLYGRAESPYNSKYLTGAFSSGSSNGAATSIASSMAAFGMGSETVSSGRSPASNNAIVCYTPSKGLLSCRGLWPLYITCDVPTPYTRSVDDMLEILNVIATPDEDTKGDFIREQKYVQIPQPPSIDYTTLRNAGALQGKRMGVPKMYVGQRDSDPHAKHPYVSPEVIALWEQTAKDLRSLGVEVIYTDFPLITNYENDSVSGEANNVDGQPANWNLLERGILIAQAWNAFLVDNNDPNIKCLADIKDSAMLFPKPPDYKPDRFLEVRNWIDYLGLPKIIQDGSIHDIQGMEQALKALGAQRKRDLEDWMDKNGLDVVAFPAQGDAGLADLEFDIDSTTHSLQNGVKYSNGNRAIRHLGVPTVSVPMGVMREKKMPVNITFAGKAYEDTKLLEYAYAFEQATKKRIPPPLTPAIPTDVIAHAFPSPPDEKPIIRSVTAVAKPSKSSVEAKDELSLSIGGTLHEPASETLVQVFLDGHVVHTSSIENAKWSFWIAYPVTRPEVLGWDLKPLPKRDVMVLVVVKRFVGDEGIKKEAKLLWVPVDKAAEVSV</sequence>
<name>A0AAD4FI81_9PLEO</name>